<proteinExistence type="inferred from homology"/>
<feature type="non-terminal residue" evidence="10">
    <location>
        <position position="1"/>
    </location>
</feature>
<dbReference type="Gene3D" id="3.30.430.20">
    <property type="entry name" value="Gnk2 domain, C-X8-C-X2-C motif"/>
    <property type="match status" value="1"/>
</dbReference>
<dbReference type="Pfam" id="PF01657">
    <property type="entry name" value="Stress-antifung"/>
    <property type="match status" value="1"/>
</dbReference>
<evidence type="ECO:0000256" key="1">
    <source>
        <dbReference type="ARBA" id="ARBA00004251"/>
    </source>
</evidence>
<keyword evidence="4" id="KW-0677">Repeat</keyword>
<dbReference type="STRING" id="57577.A0A2K3JYL4"/>
<keyword evidence="10" id="KW-0808">Transferase</keyword>
<dbReference type="GO" id="GO:0009506">
    <property type="term" value="C:plasmodesma"/>
    <property type="evidence" value="ECO:0007669"/>
    <property type="project" value="UniProtKB-SubCell"/>
</dbReference>
<accession>A0A2K3JYL4</accession>
<evidence type="ECO:0000259" key="9">
    <source>
        <dbReference type="PROSITE" id="PS51473"/>
    </source>
</evidence>
<dbReference type="CDD" id="cd23509">
    <property type="entry name" value="Gnk2-like"/>
    <property type="match status" value="1"/>
</dbReference>
<dbReference type="GO" id="GO:0005886">
    <property type="term" value="C:plasma membrane"/>
    <property type="evidence" value="ECO:0007669"/>
    <property type="project" value="UniProtKB-SubCell"/>
</dbReference>
<comment type="caution">
    <text evidence="10">The sequence shown here is derived from an EMBL/GenBank/DDBJ whole genome shotgun (WGS) entry which is preliminary data.</text>
</comment>
<gene>
    <name evidence="10" type="ORF">L195_g059526</name>
</gene>
<keyword evidence="3" id="KW-0732">Signal</keyword>
<dbReference type="EMBL" id="ASHM01130536">
    <property type="protein sequence ID" value="PNX59112.1"/>
    <property type="molecule type" value="Genomic_DNA"/>
</dbReference>
<evidence type="ECO:0000256" key="6">
    <source>
        <dbReference type="ARBA" id="ARBA00023157"/>
    </source>
</evidence>
<dbReference type="AlphaFoldDB" id="A0A2K3JYL4"/>
<keyword evidence="6" id="KW-1015">Disulfide bond</keyword>
<evidence type="ECO:0000313" key="11">
    <source>
        <dbReference type="Proteomes" id="UP000236291"/>
    </source>
</evidence>
<keyword evidence="5" id="KW-0965">Cell junction</keyword>
<dbReference type="PANTHER" id="PTHR32080">
    <property type="entry name" value="ANTIFUNGAL PROTEIN GINKBILOBIN-2-LIKE"/>
    <property type="match status" value="1"/>
</dbReference>
<dbReference type="GO" id="GO:0016301">
    <property type="term" value="F:kinase activity"/>
    <property type="evidence" value="ECO:0007669"/>
    <property type="project" value="UniProtKB-KW"/>
</dbReference>
<sequence length="50" mass="5415">RNYLSNSDCSACFAVAAAQIRNCSAGSNGARVIYDGCFLRYTSIPHPFIL</sequence>
<dbReference type="PANTHER" id="PTHR32080:SF27">
    <property type="entry name" value="OS01G0548750 PROTEIN"/>
    <property type="match status" value="1"/>
</dbReference>
<dbReference type="PROSITE" id="PS51473">
    <property type="entry name" value="GNK2"/>
    <property type="match status" value="1"/>
</dbReference>
<evidence type="ECO:0000313" key="10">
    <source>
        <dbReference type="EMBL" id="PNX59112.1"/>
    </source>
</evidence>
<keyword evidence="2" id="KW-0945">Host-virus interaction</keyword>
<name>A0A2K3JYL4_TRIPR</name>
<evidence type="ECO:0000256" key="3">
    <source>
        <dbReference type="ARBA" id="ARBA00022729"/>
    </source>
</evidence>
<dbReference type="InterPro" id="IPR002902">
    <property type="entry name" value="GNK2"/>
</dbReference>
<comment type="subcellular location">
    <subcellularLocation>
        <location evidence="7">Cell junction</location>
        <location evidence="7">Plasmodesma</location>
    </subcellularLocation>
    <subcellularLocation>
        <location evidence="1">Cell membrane</location>
        <topology evidence="1">Single-pass type I membrane protein</topology>
    </subcellularLocation>
</comment>
<evidence type="ECO:0000256" key="4">
    <source>
        <dbReference type="ARBA" id="ARBA00022737"/>
    </source>
</evidence>
<reference evidence="10 11" key="1">
    <citation type="journal article" date="2014" name="Am. J. Bot.">
        <title>Genome assembly and annotation for red clover (Trifolium pratense; Fabaceae).</title>
        <authorList>
            <person name="Istvanek J."/>
            <person name="Jaros M."/>
            <person name="Krenek A."/>
            <person name="Repkova J."/>
        </authorList>
    </citation>
    <scope>NUCLEOTIDE SEQUENCE [LARGE SCALE GENOMIC DNA]</scope>
    <source>
        <strain evidence="11">cv. Tatra</strain>
        <tissue evidence="10">Young leaves</tissue>
    </source>
</reference>
<evidence type="ECO:0000256" key="5">
    <source>
        <dbReference type="ARBA" id="ARBA00022949"/>
    </source>
</evidence>
<feature type="domain" description="Gnk2-homologous" evidence="9">
    <location>
        <begin position="1"/>
        <end position="46"/>
    </location>
</feature>
<dbReference type="InterPro" id="IPR051378">
    <property type="entry name" value="Cell2Cell_Antifungal"/>
</dbReference>
<organism evidence="10 11">
    <name type="scientific">Trifolium pratense</name>
    <name type="common">Red clover</name>
    <dbReference type="NCBI Taxonomy" id="57577"/>
    <lineage>
        <taxon>Eukaryota</taxon>
        <taxon>Viridiplantae</taxon>
        <taxon>Streptophyta</taxon>
        <taxon>Embryophyta</taxon>
        <taxon>Tracheophyta</taxon>
        <taxon>Spermatophyta</taxon>
        <taxon>Magnoliopsida</taxon>
        <taxon>eudicotyledons</taxon>
        <taxon>Gunneridae</taxon>
        <taxon>Pentapetalae</taxon>
        <taxon>rosids</taxon>
        <taxon>fabids</taxon>
        <taxon>Fabales</taxon>
        <taxon>Fabaceae</taxon>
        <taxon>Papilionoideae</taxon>
        <taxon>50 kb inversion clade</taxon>
        <taxon>NPAAA clade</taxon>
        <taxon>Hologalegina</taxon>
        <taxon>IRL clade</taxon>
        <taxon>Trifolieae</taxon>
        <taxon>Trifolium</taxon>
    </lineage>
</organism>
<comment type="similarity">
    <text evidence="8">Belongs to the cysteine-rich repeat secretory protein family. Plasmodesmata-located proteins (PDLD) subfamily.</text>
</comment>
<dbReference type="Proteomes" id="UP000236291">
    <property type="component" value="Unassembled WGS sequence"/>
</dbReference>
<evidence type="ECO:0000256" key="2">
    <source>
        <dbReference type="ARBA" id="ARBA00022581"/>
    </source>
</evidence>
<reference evidence="10 11" key="2">
    <citation type="journal article" date="2017" name="Front. Plant Sci.">
        <title>Gene Classification and Mining of Molecular Markers Useful in Red Clover (Trifolium pratense) Breeding.</title>
        <authorList>
            <person name="Istvanek J."/>
            <person name="Dluhosova J."/>
            <person name="Dluhos P."/>
            <person name="Patkova L."/>
            <person name="Nedelnik J."/>
            <person name="Repkova J."/>
        </authorList>
    </citation>
    <scope>NUCLEOTIDE SEQUENCE [LARGE SCALE GENOMIC DNA]</scope>
    <source>
        <strain evidence="11">cv. Tatra</strain>
        <tissue evidence="10">Young leaves</tissue>
    </source>
</reference>
<evidence type="ECO:0000256" key="8">
    <source>
        <dbReference type="ARBA" id="ARBA00038393"/>
    </source>
</evidence>
<keyword evidence="10" id="KW-0675">Receptor</keyword>
<evidence type="ECO:0000256" key="7">
    <source>
        <dbReference type="ARBA" id="ARBA00024184"/>
    </source>
</evidence>
<dbReference type="InterPro" id="IPR038408">
    <property type="entry name" value="GNK2_sf"/>
</dbReference>
<keyword evidence="10" id="KW-0418">Kinase</keyword>
<protein>
    <submittedName>
        <fullName evidence="10">Cysteine-rich receptor-like protein kinase 2-like protein</fullName>
    </submittedName>
</protein>